<evidence type="ECO:0000313" key="3">
    <source>
        <dbReference type="Proteomes" id="UP001221838"/>
    </source>
</evidence>
<dbReference type="InterPro" id="IPR016024">
    <property type="entry name" value="ARM-type_fold"/>
</dbReference>
<accession>A0ABT5D5C9</accession>
<dbReference type="InterPro" id="IPR042236">
    <property type="entry name" value="PI3K_accessory_sf"/>
</dbReference>
<evidence type="ECO:0000259" key="1">
    <source>
        <dbReference type="Pfam" id="PF09450"/>
    </source>
</evidence>
<dbReference type="EMBL" id="JAQNDM010000002">
    <property type="protein sequence ID" value="MDC0708264.1"/>
    <property type="molecule type" value="Genomic_DNA"/>
</dbReference>
<name>A0ABT5D5C9_9BACT</name>
<protein>
    <submittedName>
        <fullName evidence="2">DUF2019 domain-containing protein</fullName>
    </submittedName>
</protein>
<evidence type="ECO:0000313" key="2">
    <source>
        <dbReference type="EMBL" id="MDC0708264.1"/>
    </source>
</evidence>
<comment type="caution">
    <text evidence="2">The sequence shown here is derived from an EMBL/GenBank/DDBJ whole genome shotgun (WGS) entry which is preliminary data.</text>
</comment>
<gene>
    <name evidence="2" type="ORF">POL68_07255</name>
</gene>
<dbReference type="Gene3D" id="1.25.40.70">
    <property type="entry name" value="Phosphatidylinositol 3-kinase, accessory domain (PIK)"/>
    <property type="match status" value="1"/>
</dbReference>
<dbReference type="RefSeq" id="WP_272135928.1">
    <property type="nucleotide sequence ID" value="NZ_JAQNDM010000002.1"/>
</dbReference>
<keyword evidence="3" id="KW-1185">Reference proteome</keyword>
<dbReference type="Pfam" id="PF09450">
    <property type="entry name" value="DUF2019"/>
    <property type="match status" value="1"/>
</dbReference>
<dbReference type="InterPro" id="IPR018568">
    <property type="entry name" value="DUF2019"/>
</dbReference>
<reference evidence="2 3" key="1">
    <citation type="submission" date="2022-11" db="EMBL/GenBank/DDBJ databases">
        <title>Minimal conservation of predation-associated metabolite biosynthetic gene clusters underscores biosynthetic potential of Myxococcota including descriptions for ten novel species: Archangium lansinium sp. nov., Myxococcus landrumus sp. nov., Nannocystis bai.</title>
        <authorList>
            <person name="Ahearne A."/>
            <person name="Stevens C."/>
            <person name="Dowd S."/>
        </authorList>
    </citation>
    <scope>NUCLEOTIDE SEQUENCE [LARGE SCALE GENOMIC DNA]</scope>
    <source>
        <strain evidence="2 3">NCWAL01</strain>
    </source>
</reference>
<dbReference type="SUPFAM" id="SSF48371">
    <property type="entry name" value="ARM repeat"/>
    <property type="match status" value="1"/>
</dbReference>
<sequence>MTELEKLVEAFAQNVAAQTAEIAHGSAAKGNRHAKRYIGAFDKLCAYGDAGRDALAVLFTHHRIEVRVMTAAFLLRHRTADAKAVLEEAAARKGVAALEAQQALTNWENGTWALDPG</sequence>
<feature type="domain" description="DUF2019" evidence="1">
    <location>
        <begin position="6"/>
        <end position="104"/>
    </location>
</feature>
<proteinExistence type="predicted"/>
<dbReference type="Proteomes" id="UP001221838">
    <property type="component" value="Unassembled WGS sequence"/>
</dbReference>
<organism evidence="2 3">
    <name type="scientific">Stigmatella ashevillensis</name>
    <dbReference type="NCBI Taxonomy" id="2995309"/>
    <lineage>
        <taxon>Bacteria</taxon>
        <taxon>Pseudomonadati</taxon>
        <taxon>Myxococcota</taxon>
        <taxon>Myxococcia</taxon>
        <taxon>Myxococcales</taxon>
        <taxon>Cystobacterineae</taxon>
        <taxon>Archangiaceae</taxon>
        <taxon>Stigmatella</taxon>
    </lineage>
</organism>